<dbReference type="OrthoDB" id="5532350at2759"/>
<evidence type="ECO:0000256" key="2">
    <source>
        <dbReference type="ARBA" id="ARBA00010901"/>
    </source>
</evidence>
<name>A0A9W6YQ69_AMBMO</name>
<evidence type="ECO:0000256" key="6">
    <source>
        <dbReference type="SAM" id="MobiDB-lite"/>
    </source>
</evidence>
<feature type="compositionally biased region" description="Polar residues" evidence="6">
    <location>
        <begin position="20"/>
        <end position="37"/>
    </location>
</feature>
<dbReference type="Proteomes" id="UP001165063">
    <property type="component" value="Unassembled WGS sequence"/>
</dbReference>
<keyword evidence="3" id="KW-0496">Mitochondrion</keyword>
<accession>A0A9W6YQ69</accession>
<gene>
    <name evidence="7" type="ORF">Amon01_000270000</name>
</gene>
<comment type="subcellular location">
    <subcellularLocation>
        <location evidence="1">Mitochondrion</location>
    </subcellularLocation>
</comment>
<dbReference type="GO" id="GO:0005739">
    <property type="term" value="C:mitochondrion"/>
    <property type="evidence" value="ECO:0007669"/>
    <property type="project" value="UniProtKB-SubCell"/>
</dbReference>
<dbReference type="InterPro" id="IPR007648">
    <property type="entry name" value="ATPase_inhibitor_mt"/>
</dbReference>
<comment type="caution">
    <text evidence="7">The sequence shown here is derived from an EMBL/GenBank/DDBJ whole genome shotgun (WGS) entry which is preliminary data.</text>
</comment>
<dbReference type="AlphaFoldDB" id="A0A9W6YQ69"/>
<dbReference type="SUPFAM" id="SSF64602">
    <property type="entry name" value="F1 ATPase inhibitor, IF1, C-terminal domain"/>
    <property type="match status" value="1"/>
</dbReference>
<dbReference type="GO" id="GO:0042030">
    <property type="term" value="F:ATPase inhibitor activity"/>
    <property type="evidence" value="ECO:0007669"/>
    <property type="project" value="InterPro"/>
</dbReference>
<evidence type="ECO:0000313" key="7">
    <source>
        <dbReference type="EMBL" id="GMG22844.1"/>
    </source>
</evidence>
<dbReference type="Gene3D" id="1.20.5.500">
    <property type="entry name" value="Single helix bin"/>
    <property type="match status" value="1"/>
</dbReference>
<sequence length="82" mass="9351">MFSRRVLALPTKRISLRMYSSSEGATGATRPSSSSDAFTKREKAQEDLYVKKHEADQLAKLKADLEKHKKELEELEKQINKA</sequence>
<evidence type="ECO:0000256" key="4">
    <source>
        <dbReference type="RuleBase" id="RU368087"/>
    </source>
</evidence>
<keyword evidence="8" id="KW-1185">Reference proteome</keyword>
<reference evidence="7" key="1">
    <citation type="submission" date="2023-04" db="EMBL/GenBank/DDBJ databases">
        <title>Ambrosiozyma monospora NBRC 1965.</title>
        <authorList>
            <person name="Ichikawa N."/>
            <person name="Sato H."/>
            <person name="Tonouchi N."/>
        </authorList>
    </citation>
    <scope>NUCLEOTIDE SEQUENCE</scope>
    <source>
        <strain evidence="7">NBRC 1965</strain>
    </source>
</reference>
<evidence type="ECO:0000256" key="5">
    <source>
        <dbReference type="SAM" id="Coils"/>
    </source>
</evidence>
<comment type="function">
    <text evidence="4">Inhibits the enzyme activity of ATPase.</text>
</comment>
<keyword evidence="5" id="KW-0175">Coiled coil</keyword>
<organism evidence="7 8">
    <name type="scientific">Ambrosiozyma monospora</name>
    <name type="common">Yeast</name>
    <name type="synonym">Endomycopsis monosporus</name>
    <dbReference type="NCBI Taxonomy" id="43982"/>
    <lineage>
        <taxon>Eukaryota</taxon>
        <taxon>Fungi</taxon>
        <taxon>Dikarya</taxon>
        <taxon>Ascomycota</taxon>
        <taxon>Saccharomycotina</taxon>
        <taxon>Pichiomycetes</taxon>
        <taxon>Pichiales</taxon>
        <taxon>Pichiaceae</taxon>
        <taxon>Ambrosiozyma</taxon>
    </lineage>
</organism>
<feature type="region of interest" description="Disordered" evidence="6">
    <location>
        <begin position="20"/>
        <end position="43"/>
    </location>
</feature>
<feature type="coiled-coil region" evidence="5">
    <location>
        <begin position="51"/>
        <end position="82"/>
    </location>
</feature>
<dbReference type="Pfam" id="PF04568">
    <property type="entry name" value="IATP"/>
    <property type="match status" value="1"/>
</dbReference>
<protein>
    <recommendedName>
        <fullName evidence="4">ATPase inhibitor, mitochondrial</fullName>
    </recommendedName>
</protein>
<evidence type="ECO:0000313" key="8">
    <source>
        <dbReference type="Proteomes" id="UP001165063"/>
    </source>
</evidence>
<dbReference type="EMBL" id="BSXU01001017">
    <property type="protein sequence ID" value="GMG22844.1"/>
    <property type="molecule type" value="Genomic_DNA"/>
</dbReference>
<comment type="similarity">
    <text evidence="2 4">Belongs to the ATPase inhibitor family.</text>
</comment>
<proteinExistence type="inferred from homology"/>
<evidence type="ECO:0000256" key="1">
    <source>
        <dbReference type="ARBA" id="ARBA00004173"/>
    </source>
</evidence>
<evidence type="ECO:0000256" key="3">
    <source>
        <dbReference type="ARBA" id="ARBA00023128"/>
    </source>
</evidence>